<dbReference type="EMBL" id="CAJVPL010000016">
    <property type="protein sequence ID" value="CAG8434202.1"/>
    <property type="molecule type" value="Genomic_DNA"/>
</dbReference>
<accession>A0A9N8V1L4</accession>
<dbReference type="AlphaFoldDB" id="A0A9N8V1L4"/>
<evidence type="ECO:0000256" key="1">
    <source>
        <dbReference type="SAM" id="MobiDB-lite"/>
    </source>
</evidence>
<comment type="caution">
    <text evidence="2">The sequence shown here is derived from an EMBL/GenBank/DDBJ whole genome shotgun (WGS) entry which is preliminary data.</text>
</comment>
<evidence type="ECO:0000313" key="3">
    <source>
        <dbReference type="Proteomes" id="UP000789831"/>
    </source>
</evidence>
<feature type="region of interest" description="Disordered" evidence="1">
    <location>
        <begin position="1"/>
        <end position="38"/>
    </location>
</feature>
<gene>
    <name evidence="2" type="ORF">AGERDE_LOCUS322</name>
</gene>
<proteinExistence type="predicted"/>
<keyword evidence="3" id="KW-1185">Reference proteome</keyword>
<protein>
    <submittedName>
        <fullName evidence="2">1751_t:CDS:1</fullName>
    </submittedName>
</protein>
<feature type="compositionally biased region" description="Polar residues" evidence="1">
    <location>
        <begin position="1"/>
        <end position="17"/>
    </location>
</feature>
<sequence length="141" mass="16104">MSSTQNSEEQPQQIDDSTTTLKETTTVSQGPAGPNTLSAESNYVYALMRTYYQSKYSREAVLLAVYKDERAALNALLREHKESLESGSGQNEKVWGNSRSTMYGCSWTTWKLERRELITSVENHIEPEYDGEIREIADYDF</sequence>
<dbReference type="Proteomes" id="UP000789831">
    <property type="component" value="Unassembled WGS sequence"/>
</dbReference>
<evidence type="ECO:0000313" key="2">
    <source>
        <dbReference type="EMBL" id="CAG8434202.1"/>
    </source>
</evidence>
<name>A0A9N8V1L4_9GLOM</name>
<organism evidence="2 3">
    <name type="scientific">Ambispora gerdemannii</name>
    <dbReference type="NCBI Taxonomy" id="144530"/>
    <lineage>
        <taxon>Eukaryota</taxon>
        <taxon>Fungi</taxon>
        <taxon>Fungi incertae sedis</taxon>
        <taxon>Mucoromycota</taxon>
        <taxon>Glomeromycotina</taxon>
        <taxon>Glomeromycetes</taxon>
        <taxon>Archaeosporales</taxon>
        <taxon>Ambisporaceae</taxon>
        <taxon>Ambispora</taxon>
    </lineage>
</organism>
<reference evidence="2" key="1">
    <citation type="submission" date="2021-06" db="EMBL/GenBank/DDBJ databases">
        <authorList>
            <person name="Kallberg Y."/>
            <person name="Tangrot J."/>
            <person name="Rosling A."/>
        </authorList>
    </citation>
    <scope>NUCLEOTIDE SEQUENCE</scope>
    <source>
        <strain evidence="2">MT106</strain>
    </source>
</reference>